<evidence type="ECO:0000256" key="1">
    <source>
        <dbReference type="SAM" id="MobiDB-lite"/>
    </source>
</evidence>
<protein>
    <submittedName>
        <fullName evidence="2">Uncharacterized protein</fullName>
    </submittedName>
</protein>
<gene>
    <name evidence="2" type="ORF">Indivirus_2_117</name>
</gene>
<feature type="region of interest" description="Disordered" evidence="1">
    <location>
        <begin position="241"/>
        <end position="273"/>
    </location>
</feature>
<name>A0A1V0SDK7_9VIRU</name>
<feature type="compositionally biased region" description="Acidic residues" evidence="1">
    <location>
        <begin position="245"/>
        <end position="273"/>
    </location>
</feature>
<evidence type="ECO:0000313" key="2">
    <source>
        <dbReference type="EMBL" id="ARF09738.1"/>
    </source>
</evidence>
<reference evidence="2" key="1">
    <citation type="journal article" date="2017" name="Science">
        <title>Giant viruses with an expanded complement of translation system components.</title>
        <authorList>
            <person name="Schulz F."/>
            <person name="Yutin N."/>
            <person name="Ivanova N.N."/>
            <person name="Ortega D.R."/>
            <person name="Lee T.K."/>
            <person name="Vierheilig J."/>
            <person name="Daims H."/>
            <person name="Horn M."/>
            <person name="Wagner M."/>
            <person name="Jensen G.J."/>
            <person name="Kyrpides N.C."/>
            <person name="Koonin E.V."/>
            <person name="Woyke T."/>
        </authorList>
    </citation>
    <scope>NUCLEOTIDE SEQUENCE</scope>
    <source>
        <strain evidence="2">ILV1</strain>
    </source>
</reference>
<dbReference type="EMBL" id="KY684086">
    <property type="protein sequence ID" value="ARF09738.1"/>
    <property type="molecule type" value="Genomic_DNA"/>
</dbReference>
<sequence length="273" mass="31736">MKRDRSEIYQSIVTNEQIIFDCYQKINESYENISVTTIELDNYDLQQHQSASLAQFEVWKKEFLNNHSDSVYFPVLQSLLSNTQQTWTVKCNSDGQDDIRFYSNRLLLSLNNTLFFNMLYYVIPNQNTNINNFTVSSQKFSANMTKNVNDDLYDKLAESIGLDRDTFFDLVALCYFAFMFNPQIPSEIYCPSSLPSTSRDIVLSYGLTRCKNEIEFSSRYSWNNDKRLKSMESQNVEFMSLYDPCDNDEDNDEDNDDGNDDGNDDANDGEVNV</sequence>
<organism evidence="2">
    <name type="scientific">Indivirus ILV1</name>
    <dbReference type="NCBI Taxonomy" id="1977633"/>
    <lineage>
        <taxon>Viruses</taxon>
        <taxon>Varidnaviria</taxon>
        <taxon>Bamfordvirae</taxon>
        <taxon>Nucleocytoviricota</taxon>
        <taxon>Megaviricetes</taxon>
        <taxon>Imitervirales</taxon>
        <taxon>Mimiviridae</taxon>
        <taxon>Klosneuvirinae</taxon>
        <taxon>Indivirus</taxon>
    </lineage>
</organism>
<proteinExistence type="predicted"/>
<accession>A0A1V0SDK7</accession>